<feature type="domain" description="Glycosyl transferase family 1" evidence="2">
    <location>
        <begin position="247"/>
        <end position="372"/>
    </location>
</feature>
<reference evidence="3 4" key="1">
    <citation type="submission" date="2016-10" db="EMBL/GenBank/DDBJ databases">
        <authorList>
            <person name="de Groot N.N."/>
        </authorList>
    </citation>
    <scope>NUCLEOTIDE SEQUENCE [LARGE SCALE GENOMIC DNA]</scope>
    <source>
        <strain evidence="3 4">DSM 25927</strain>
    </source>
</reference>
<organism evidence="3 4">
    <name type="scientific">Solimonas aquatica</name>
    <dbReference type="NCBI Taxonomy" id="489703"/>
    <lineage>
        <taxon>Bacteria</taxon>
        <taxon>Pseudomonadati</taxon>
        <taxon>Pseudomonadota</taxon>
        <taxon>Gammaproteobacteria</taxon>
        <taxon>Nevskiales</taxon>
        <taxon>Nevskiaceae</taxon>
        <taxon>Solimonas</taxon>
    </lineage>
</organism>
<sequence length="433" mass="48908">MAEPLTVYFDATRLLARGTHSTPTGIDRVDLAYVEALHRHPDFVLRLIGFDALGPRVLTPRKAEALIEALLQRWRQRAPARTQRHPVFTWLQSPELQTRPALPPSAAPGRLQRLRQSLRPGVSTLRAPRLRALPDDGSAVYLNTSHGQMYRRVVARWLERSGIASVFFVHDLIPIEYPEYNRPREAARHAARLQTISRQARQVLVNSQATATALHRYWESRGARLPPIHALPLGVDVPQPGTQPLHTPRPYFVMLGTLEPRKNHLLILQCWRRLIEQDPERAPRLVLIGRRGWENQAVFQLLDRAETLKRHVVECRDLSDTEVADLIRGARALLMPSHAEGYGLPVVEALSLGTPVLASDIAAHREVGGDYAQYLDALDGPGWMQAIATLLNRDSPHCRQWQDRLQNYRVPDWAMHFSSALPLLHSALSGELA</sequence>
<evidence type="ECO:0000256" key="1">
    <source>
        <dbReference type="ARBA" id="ARBA00022679"/>
    </source>
</evidence>
<proteinExistence type="predicted"/>
<dbReference type="PANTHER" id="PTHR46401">
    <property type="entry name" value="GLYCOSYLTRANSFERASE WBBK-RELATED"/>
    <property type="match status" value="1"/>
</dbReference>
<dbReference type="PANTHER" id="PTHR46401:SF2">
    <property type="entry name" value="GLYCOSYLTRANSFERASE WBBK-RELATED"/>
    <property type="match status" value="1"/>
</dbReference>
<keyword evidence="1 3" id="KW-0808">Transferase</keyword>
<dbReference type="Pfam" id="PF00534">
    <property type="entry name" value="Glycos_transf_1"/>
    <property type="match status" value="1"/>
</dbReference>
<dbReference type="STRING" id="489703.SAMN04488038_10389"/>
<name>A0A1H9CKX7_9GAMM</name>
<dbReference type="SUPFAM" id="SSF53756">
    <property type="entry name" value="UDP-Glycosyltransferase/glycogen phosphorylase"/>
    <property type="match status" value="1"/>
</dbReference>
<evidence type="ECO:0000313" key="4">
    <source>
        <dbReference type="Proteomes" id="UP000199233"/>
    </source>
</evidence>
<dbReference type="AlphaFoldDB" id="A0A1H9CKX7"/>
<protein>
    <submittedName>
        <fullName evidence="3">Glycosyltransferase involved in cell wall bisynthesis</fullName>
    </submittedName>
</protein>
<keyword evidence="4" id="KW-1185">Reference proteome</keyword>
<dbReference type="EMBL" id="FOFS01000003">
    <property type="protein sequence ID" value="SEQ01809.1"/>
    <property type="molecule type" value="Genomic_DNA"/>
</dbReference>
<evidence type="ECO:0000259" key="2">
    <source>
        <dbReference type="Pfam" id="PF00534"/>
    </source>
</evidence>
<accession>A0A1H9CKX7</accession>
<dbReference type="RefSeq" id="WP_177188840.1">
    <property type="nucleotide sequence ID" value="NZ_FOFS01000003.1"/>
</dbReference>
<dbReference type="Gene3D" id="3.40.50.2000">
    <property type="entry name" value="Glycogen Phosphorylase B"/>
    <property type="match status" value="1"/>
</dbReference>
<evidence type="ECO:0000313" key="3">
    <source>
        <dbReference type="EMBL" id="SEQ01809.1"/>
    </source>
</evidence>
<dbReference type="Proteomes" id="UP000199233">
    <property type="component" value="Unassembled WGS sequence"/>
</dbReference>
<gene>
    <name evidence="3" type="ORF">SAMN04488038_10389</name>
</gene>
<dbReference type="GO" id="GO:0016757">
    <property type="term" value="F:glycosyltransferase activity"/>
    <property type="evidence" value="ECO:0007669"/>
    <property type="project" value="InterPro"/>
</dbReference>
<dbReference type="InterPro" id="IPR001296">
    <property type="entry name" value="Glyco_trans_1"/>
</dbReference>
<dbReference type="CDD" id="cd03809">
    <property type="entry name" value="GT4_MtfB-like"/>
    <property type="match status" value="1"/>
</dbReference>